<dbReference type="Pfam" id="PF00441">
    <property type="entry name" value="Acyl-CoA_dh_1"/>
    <property type="match status" value="1"/>
</dbReference>
<dbReference type="EMBL" id="JACCBE010000001">
    <property type="protein sequence ID" value="NYD57153.1"/>
    <property type="molecule type" value="Genomic_DNA"/>
</dbReference>
<dbReference type="InterPro" id="IPR009100">
    <property type="entry name" value="AcylCoA_DH/oxidase_NM_dom_sf"/>
</dbReference>
<comment type="cofactor">
    <cofactor evidence="1 6">
        <name>FAD</name>
        <dbReference type="ChEBI" id="CHEBI:57692"/>
    </cofactor>
</comment>
<dbReference type="SUPFAM" id="SSF56645">
    <property type="entry name" value="Acyl-CoA dehydrogenase NM domain-like"/>
    <property type="match status" value="1"/>
</dbReference>
<dbReference type="InterPro" id="IPR052161">
    <property type="entry name" value="Mycobact_Acyl-CoA_DH"/>
</dbReference>
<evidence type="ECO:0000256" key="1">
    <source>
        <dbReference type="ARBA" id="ARBA00001974"/>
    </source>
</evidence>
<feature type="domain" description="Acyl-CoA dehydrogenase/oxidase N-terminal" evidence="9">
    <location>
        <begin position="16"/>
        <end position="130"/>
    </location>
</feature>
<keyword evidence="3 6" id="KW-0285">Flavoprotein</keyword>
<keyword evidence="4 6" id="KW-0274">FAD</keyword>
<comment type="similarity">
    <text evidence="2 6">Belongs to the acyl-CoA dehydrogenase family.</text>
</comment>
<dbReference type="InterPro" id="IPR046373">
    <property type="entry name" value="Acyl-CoA_Oxase/DH_mid-dom_sf"/>
</dbReference>
<dbReference type="Gene3D" id="2.40.110.10">
    <property type="entry name" value="Butyryl-CoA Dehydrogenase, subunit A, domain 2"/>
    <property type="match status" value="1"/>
</dbReference>
<dbReference type="SUPFAM" id="SSF47203">
    <property type="entry name" value="Acyl-CoA dehydrogenase C-terminal domain-like"/>
    <property type="match status" value="1"/>
</dbReference>
<evidence type="ECO:0000259" key="7">
    <source>
        <dbReference type="Pfam" id="PF00441"/>
    </source>
</evidence>
<reference evidence="10 11" key="1">
    <citation type="submission" date="2020-07" db="EMBL/GenBank/DDBJ databases">
        <title>Sequencing the genomes of 1000 actinobacteria strains.</title>
        <authorList>
            <person name="Klenk H.-P."/>
        </authorList>
    </citation>
    <scope>NUCLEOTIDE SEQUENCE [LARGE SCALE GENOMIC DNA]</scope>
    <source>
        <strain evidence="10 11">DSM 18965</strain>
    </source>
</reference>
<protein>
    <recommendedName>
        <fullName evidence="12">Acyl-CoA dehydrogenase</fullName>
    </recommendedName>
</protein>
<accession>A0A7Y9F092</accession>
<keyword evidence="11" id="KW-1185">Reference proteome</keyword>
<feature type="domain" description="Acyl-CoA dehydrogenase/oxidase C-terminal" evidence="7">
    <location>
        <begin position="241"/>
        <end position="404"/>
    </location>
</feature>
<evidence type="ECO:0000256" key="2">
    <source>
        <dbReference type="ARBA" id="ARBA00009347"/>
    </source>
</evidence>
<dbReference type="InterPro" id="IPR006091">
    <property type="entry name" value="Acyl-CoA_Oxase/DH_mid-dom"/>
</dbReference>
<evidence type="ECO:0000313" key="11">
    <source>
        <dbReference type="Proteomes" id="UP000516957"/>
    </source>
</evidence>
<feature type="domain" description="Acyl-CoA oxidase/dehydrogenase middle" evidence="8">
    <location>
        <begin position="134"/>
        <end position="227"/>
    </location>
</feature>
<dbReference type="GO" id="GO:0050660">
    <property type="term" value="F:flavin adenine dinucleotide binding"/>
    <property type="evidence" value="ECO:0007669"/>
    <property type="project" value="InterPro"/>
</dbReference>
<comment type="caution">
    <text evidence="10">The sequence shown here is derived from an EMBL/GenBank/DDBJ whole genome shotgun (WGS) entry which is preliminary data.</text>
</comment>
<dbReference type="Proteomes" id="UP000516957">
    <property type="component" value="Unassembled WGS sequence"/>
</dbReference>
<sequence length="409" mass="45032">MNDGVKDLVGSVDPADAFRLRVRSMLVEELPEDWAGVGRLDHDEARDFAERWRGVLAERGLLATSWPIEYGGAGLTELEQVVMAEEFAKVGVPTGTMNDLFSITMIGNTILHWGTEEQKQHFLPRILSGEDVWCQGYSEPGAGSDLAALSTRAVLDGDEWVINGQKIWTSGGHLANWIFVLVRTNPDAPKHGGISMLLVPMDQEGVDVRPIRNMGGETDFNEVYFTDARCPKKNVLGEVDNGWRVAMTLLGFERGESAATLPIMFRAELERLFDLARENGAVDEPAMRDKLADAYIGNEVMRFLGNDSLARYLAGNPPGPDAAINKLYWSEYHQDVTELALDVLDRESLVAEGRRPTNTIMFQTDDVGAPSTSASWIITFAISRSGTIYAGTSEIQKSIIGEKLLGLPK</sequence>
<evidence type="ECO:0000259" key="9">
    <source>
        <dbReference type="Pfam" id="PF02771"/>
    </source>
</evidence>
<dbReference type="Pfam" id="PF02771">
    <property type="entry name" value="Acyl-CoA_dh_N"/>
    <property type="match status" value="1"/>
</dbReference>
<evidence type="ECO:0000256" key="6">
    <source>
        <dbReference type="RuleBase" id="RU362125"/>
    </source>
</evidence>
<dbReference type="PANTHER" id="PTHR43292">
    <property type="entry name" value="ACYL-COA DEHYDROGENASE"/>
    <property type="match status" value="1"/>
</dbReference>
<dbReference type="InterPro" id="IPR036250">
    <property type="entry name" value="AcylCo_DH-like_C"/>
</dbReference>
<dbReference type="Gene3D" id="1.10.540.10">
    <property type="entry name" value="Acyl-CoA dehydrogenase/oxidase, N-terminal domain"/>
    <property type="match status" value="1"/>
</dbReference>
<proteinExistence type="inferred from homology"/>
<evidence type="ECO:0000256" key="5">
    <source>
        <dbReference type="ARBA" id="ARBA00023002"/>
    </source>
</evidence>
<organism evidence="10 11">
    <name type="scientific">Nocardioides marinisabuli</name>
    <dbReference type="NCBI Taxonomy" id="419476"/>
    <lineage>
        <taxon>Bacteria</taxon>
        <taxon>Bacillati</taxon>
        <taxon>Actinomycetota</taxon>
        <taxon>Actinomycetes</taxon>
        <taxon>Propionibacteriales</taxon>
        <taxon>Nocardioidaceae</taxon>
        <taxon>Nocardioides</taxon>
    </lineage>
</organism>
<dbReference type="RefSeq" id="WP_179614955.1">
    <property type="nucleotide sequence ID" value="NZ_CP059163.1"/>
</dbReference>
<keyword evidence="5 6" id="KW-0560">Oxidoreductase</keyword>
<evidence type="ECO:0000256" key="3">
    <source>
        <dbReference type="ARBA" id="ARBA00022630"/>
    </source>
</evidence>
<dbReference type="GO" id="GO:0005886">
    <property type="term" value="C:plasma membrane"/>
    <property type="evidence" value="ECO:0007669"/>
    <property type="project" value="TreeGrafter"/>
</dbReference>
<name>A0A7Y9F092_9ACTN</name>
<dbReference type="InterPro" id="IPR013786">
    <property type="entry name" value="AcylCoA_DH/ox_N"/>
</dbReference>
<dbReference type="AlphaFoldDB" id="A0A7Y9F092"/>
<evidence type="ECO:0000256" key="4">
    <source>
        <dbReference type="ARBA" id="ARBA00022827"/>
    </source>
</evidence>
<gene>
    <name evidence="10" type="ORF">BKA08_001391</name>
</gene>
<evidence type="ECO:0008006" key="12">
    <source>
        <dbReference type="Google" id="ProtNLM"/>
    </source>
</evidence>
<dbReference type="InterPro" id="IPR009075">
    <property type="entry name" value="AcylCo_DH/oxidase_C"/>
</dbReference>
<dbReference type="FunFam" id="2.40.110.10:FF:000011">
    <property type="entry name" value="Acyl-CoA dehydrogenase FadE34"/>
    <property type="match status" value="1"/>
</dbReference>
<dbReference type="GO" id="GO:0016627">
    <property type="term" value="F:oxidoreductase activity, acting on the CH-CH group of donors"/>
    <property type="evidence" value="ECO:0007669"/>
    <property type="project" value="InterPro"/>
</dbReference>
<dbReference type="PANTHER" id="PTHR43292:SF3">
    <property type="entry name" value="ACYL-COA DEHYDROGENASE FADE29"/>
    <property type="match status" value="1"/>
</dbReference>
<evidence type="ECO:0000313" key="10">
    <source>
        <dbReference type="EMBL" id="NYD57153.1"/>
    </source>
</evidence>
<dbReference type="Gene3D" id="1.20.140.10">
    <property type="entry name" value="Butyryl-CoA Dehydrogenase, subunit A, domain 3"/>
    <property type="match status" value="1"/>
</dbReference>
<dbReference type="InterPro" id="IPR037069">
    <property type="entry name" value="AcylCoA_DH/ox_N_sf"/>
</dbReference>
<evidence type="ECO:0000259" key="8">
    <source>
        <dbReference type="Pfam" id="PF02770"/>
    </source>
</evidence>
<dbReference type="Pfam" id="PF02770">
    <property type="entry name" value="Acyl-CoA_dh_M"/>
    <property type="match status" value="1"/>
</dbReference>